<feature type="domain" description="Polysaccharide chain length determinant N-terminal" evidence="8">
    <location>
        <begin position="11"/>
        <end position="74"/>
    </location>
</feature>
<evidence type="ECO:0000313" key="11">
    <source>
        <dbReference type="Proteomes" id="UP000025238"/>
    </source>
</evidence>
<feature type="coiled-coil region" evidence="6">
    <location>
        <begin position="214"/>
        <end position="241"/>
    </location>
</feature>
<keyword evidence="3 7" id="KW-0812">Transmembrane</keyword>
<keyword evidence="4 7" id="KW-1133">Transmembrane helix</keyword>
<dbReference type="Pfam" id="PF02706">
    <property type="entry name" value="Wzz"/>
    <property type="match status" value="1"/>
</dbReference>
<evidence type="ECO:0000259" key="8">
    <source>
        <dbReference type="Pfam" id="PF02706"/>
    </source>
</evidence>
<gene>
    <name evidence="10" type="ORF">UIB01_08600</name>
</gene>
<dbReference type="InterPro" id="IPR050445">
    <property type="entry name" value="Bact_polysacc_biosynth/exp"/>
</dbReference>
<protein>
    <recommendedName>
        <fullName evidence="12">Chain-length determining protein</fullName>
    </recommendedName>
</protein>
<proteinExistence type="predicted"/>
<sequence>MAMQQVNASTDEIDLVALFQALWRQKILILVITLACAVVAVGYAFLATPYYKTTTYLRPSDRSSLDQLNETGIYKLAPDEALGRVAASLSSYDLRREFFRQHPDLFEPIMRDGRPDQLSFSDFNEKAFEVLRPDPKRTDDRNAYVGLALAYPAQMDGVSVVNEFVDFVLDHEREAIGREVAHLAANRLVGLEGQIAAGRAAYESSKESEIAALLEKDAIKAAELQAERDALRIQLRTKRDNRIVQLEEAIGIAESLGIKKPSPLLALNTATIDRGTGQTPNTDGLETPLYFLGSEALSAEREALLARESDDFAEPRIAEIEKELALLGRNPQVELMRQRDTDDLFLADLANWRKEAAHLKAIDLDVEALKLVRLDQPAMTPSGPLKPRRALVVALGLVLGLMVGIFVALVRALLMSNSRVQPI</sequence>
<dbReference type="InterPro" id="IPR003856">
    <property type="entry name" value="LPS_length_determ_N"/>
</dbReference>
<dbReference type="PANTHER" id="PTHR32309:SF13">
    <property type="entry name" value="FERRIC ENTEROBACTIN TRANSPORT PROTEIN FEPE"/>
    <property type="match status" value="1"/>
</dbReference>
<evidence type="ECO:0000256" key="6">
    <source>
        <dbReference type="SAM" id="Coils"/>
    </source>
</evidence>
<evidence type="ECO:0000256" key="4">
    <source>
        <dbReference type="ARBA" id="ARBA00022989"/>
    </source>
</evidence>
<dbReference type="EMBL" id="CP007509">
    <property type="protein sequence ID" value="AHY42543.1"/>
    <property type="molecule type" value="Genomic_DNA"/>
</dbReference>
<feature type="transmembrane region" description="Helical" evidence="7">
    <location>
        <begin position="27"/>
        <end position="51"/>
    </location>
</feature>
<dbReference type="GO" id="GO:0004713">
    <property type="term" value="F:protein tyrosine kinase activity"/>
    <property type="evidence" value="ECO:0007669"/>
    <property type="project" value="TreeGrafter"/>
</dbReference>
<feature type="domain" description="Tyrosine-protein kinase G-rich" evidence="9">
    <location>
        <begin position="374"/>
        <end position="412"/>
    </location>
</feature>
<keyword evidence="2" id="KW-1003">Cell membrane</keyword>
<name>A0A023WQZ1_STUST</name>
<comment type="subcellular location">
    <subcellularLocation>
        <location evidence="1">Cell membrane</location>
        <topology evidence="1">Multi-pass membrane protein</topology>
    </subcellularLocation>
</comment>
<dbReference type="Proteomes" id="UP000025238">
    <property type="component" value="Chromosome"/>
</dbReference>
<dbReference type="PATRIC" id="fig|316.97.peg.1725"/>
<evidence type="ECO:0008006" key="12">
    <source>
        <dbReference type="Google" id="ProtNLM"/>
    </source>
</evidence>
<dbReference type="Pfam" id="PF13807">
    <property type="entry name" value="GNVR"/>
    <property type="match status" value="1"/>
</dbReference>
<evidence type="ECO:0000256" key="1">
    <source>
        <dbReference type="ARBA" id="ARBA00004651"/>
    </source>
</evidence>
<evidence type="ECO:0000256" key="7">
    <source>
        <dbReference type="SAM" id="Phobius"/>
    </source>
</evidence>
<dbReference type="Gene3D" id="3.30.1890.10">
    <property type="entry name" value="FepE-like"/>
    <property type="match status" value="2"/>
</dbReference>
<dbReference type="GO" id="GO:0005886">
    <property type="term" value="C:plasma membrane"/>
    <property type="evidence" value="ECO:0007669"/>
    <property type="project" value="UniProtKB-SubCell"/>
</dbReference>
<reference evidence="10 11" key="1">
    <citation type="submission" date="2014-03" db="EMBL/GenBank/DDBJ databases">
        <title>Complete genome sequence of Pseudomonas stutzeri 19SMN4.</title>
        <authorList>
            <person name="Brunet-Galmes I."/>
            <person name="Nogales B."/>
            <person name="Busquets A."/>
            <person name="Pena A."/>
            <person name="Gomila M."/>
            <person name="Garcia-Valdes E."/>
            <person name="Lalucat J."/>
            <person name="Bennasar A."/>
            <person name="Bosch R."/>
        </authorList>
    </citation>
    <scope>NUCLEOTIDE SEQUENCE [LARGE SCALE GENOMIC DNA]</scope>
    <source>
        <strain evidence="10 11">19SMN4</strain>
    </source>
</reference>
<dbReference type="SUPFAM" id="SSF160355">
    <property type="entry name" value="Bacterial polysaccharide co-polymerase-like"/>
    <property type="match status" value="2"/>
</dbReference>
<evidence type="ECO:0000256" key="3">
    <source>
        <dbReference type="ARBA" id="ARBA00022692"/>
    </source>
</evidence>
<dbReference type="AlphaFoldDB" id="A0A023WQZ1"/>
<organism evidence="10 11">
    <name type="scientific">Stutzerimonas stutzeri</name>
    <name type="common">Pseudomonas stutzeri</name>
    <dbReference type="NCBI Taxonomy" id="316"/>
    <lineage>
        <taxon>Bacteria</taxon>
        <taxon>Pseudomonadati</taxon>
        <taxon>Pseudomonadota</taxon>
        <taxon>Gammaproteobacteria</taxon>
        <taxon>Pseudomonadales</taxon>
        <taxon>Pseudomonadaceae</taxon>
        <taxon>Stutzerimonas</taxon>
    </lineage>
</organism>
<evidence type="ECO:0000259" key="9">
    <source>
        <dbReference type="Pfam" id="PF13807"/>
    </source>
</evidence>
<evidence type="ECO:0000313" key="10">
    <source>
        <dbReference type="EMBL" id="AHY42543.1"/>
    </source>
</evidence>
<evidence type="ECO:0000256" key="5">
    <source>
        <dbReference type="ARBA" id="ARBA00023136"/>
    </source>
</evidence>
<feature type="transmembrane region" description="Helical" evidence="7">
    <location>
        <begin position="390"/>
        <end position="414"/>
    </location>
</feature>
<keyword evidence="5 7" id="KW-0472">Membrane</keyword>
<keyword evidence="6" id="KW-0175">Coiled coil</keyword>
<evidence type="ECO:0000256" key="2">
    <source>
        <dbReference type="ARBA" id="ARBA00022475"/>
    </source>
</evidence>
<dbReference type="KEGG" id="pstu:UIB01_08600"/>
<accession>A0A023WQZ1</accession>
<dbReference type="PANTHER" id="PTHR32309">
    <property type="entry name" value="TYROSINE-PROTEIN KINASE"/>
    <property type="match status" value="1"/>
</dbReference>
<dbReference type="InterPro" id="IPR032807">
    <property type="entry name" value="GNVR"/>
</dbReference>